<dbReference type="InterPro" id="IPR036390">
    <property type="entry name" value="WH_DNA-bd_sf"/>
</dbReference>
<comment type="caution">
    <text evidence="8">The sequence shown here is derived from an EMBL/GenBank/DDBJ whole genome shotgun (WGS) entry which is preliminary data.</text>
</comment>
<evidence type="ECO:0000256" key="4">
    <source>
        <dbReference type="ARBA" id="ARBA00023242"/>
    </source>
</evidence>
<gene>
    <name evidence="8" type="ORF">Fot_38774</name>
</gene>
<feature type="region of interest" description="Disordered" evidence="6">
    <location>
        <begin position="1"/>
        <end position="21"/>
    </location>
</feature>
<sequence>MATPPHANDRKIGLPPRTKSPAPFLSKTYDLLEAEEERRCVRVSGGGVGQSIVSWNSEGNGFVVWSPAEFSELMLPRYFKHKNFSSFVRQLNTYGFKKTKSKRWEFQHEKFRRGYRHMLVEISRKKCEPSAFPAYLKASHENNGGLLLLMEENKSLRKERLELKMQISHFKTLQIKLLECLSPYITTNHAHHTKIRRLF</sequence>
<dbReference type="Pfam" id="PF00447">
    <property type="entry name" value="HSF_DNA-bind"/>
    <property type="match status" value="1"/>
</dbReference>
<evidence type="ECO:0000256" key="3">
    <source>
        <dbReference type="ARBA" id="ARBA00023125"/>
    </source>
</evidence>
<organism evidence="8 9">
    <name type="scientific">Forsythia ovata</name>
    <dbReference type="NCBI Taxonomy" id="205694"/>
    <lineage>
        <taxon>Eukaryota</taxon>
        <taxon>Viridiplantae</taxon>
        <taxon>Streptophyta</taxon>
        <taxon>Embryophyta</taxon>
        <taxon>Tracheophyta</taxon>
        <taxon>Spermatophyta</taxon>
        <taxon>Magnoliopsida</taxon>
        <taxon>eudicotyledons</taxon>
        <taxon>Gunneridae</taxon>
        <taxon>Pentapetalae</taxon>
        <taxon>asterids</taxon>
        <taxon>lamiids</taxon>
        <taxon>Lamiales</taxon>
        <taxon>Oleaceae</taxon>
        <taxon>Forsythieae</taxon>
        <taxon>Forsythia</taxon>
    </lineage>
</organism>
<proteinExistence type="inferred from homology"/>
<dbReference type="InterPro" id="IPR036388">
    <property type="entry name" value="WH-like_DNA-bd_sf"/>
</dbReference>
<dbReference type="FunFam" id="1.10.10.10:FF:000660">
    <property type="entry name" value="Heat stress transcription factor A-6b"/>
    <property type="match status" value="1"/>
</dbReference>
<dbReference type="Proteomes" id="UP001604277">
    <property type="component" value="Unassembled WGS sequence"/>
</dbReference>
<dbReference type="SMART" id="SM00415">
    <property type="entry name" value="HSF"/>
    <property type="match status" value="1"/>
</dbReference>
<comment type="subcellular location">
    <subcellularLocation>
        <location evidence="1">Nucleus</location>
    </subcellularLocation>
</comment>
<accession>A0ABD1S2V0</accession>
<reference evidence="9" key="1">
    <citation type="submission" date="2024-07" db="EMBL/GenBank/DDBJ databases">
        <title>Two chromosome-level genome assemblies of Korean endemic species Abeliophyllum distichum and Forsythia ovata (Oleaceae).</title>
        <authorList>
            <person name="Jang H."/>
        </authorList>
    </citation>
    <scope>NUCLEOTIDE SEQUENCE [LARGE SCALE GENOMIC DNA]</scope>
</reference>
<protein>
    <submittedName>
        <fullName evidence="8">Heat stress transcription factor B-2a</fullName>
    </submittedName>
</protein>
<dbReference type="GO" id="GO:0003677">
    <property type="term" value="F:DNA binding"/>
    <property type="evidence" value="ECO:0007669"/>
    <property type="project" value="UniProtKB-KW"/>
</dbReference>
<comment type="similarity">
    <text evidence="5">Belongs to the HSF family.</text>
</comment>
<dbReference type="PANTHER" id="PTHR10015:SF308">
    <property type="entry name" value="HSF-TYPE DNA-BINDING DOMAIN-CONTAINING PROTEIN"/>
    <property type="match status" value="1"/>
</dbReference>
<dbReference type="Gene3D" id="1.10.10.10">
    <property type="entry name" value="Winged helix-like DNA-binding domain superfamily/Winged helix DNA-binding domain"/>
    <property type="match status" value="1"/>
</dbReference>
<name>A0ABD1S2V0_9LAMI</name>
<dbReference type="InterPro" id="IPR000232">
    <property type="entry name" value="HSF_DNA-bd"/>
</dbReference>
<keyword evidence="3" id="KW-0238">DNA-binding</keyword>
<evidence type="ECO:0000313" key="9">
    <source>
        <dbReference type="Proteomes" id="UP001604277"/>
    </source>
</evidence>
<evidence type="ECO:0000256" key="6">
    <source>
        <dbReference type="SAM" id="MobiDB-lite"/>
    </source>
</evidence>
<feature type="domain" description="HSF-type DNA-binding" evidence="7">
    <location>
        <begin position="20"/>
        <end position="125"/>
    </location>
</feature>
<evidence type="ECO:0000256" key="2">
    <source>
        <dbReference type="ARBA" id="ARBA00023016"/>
    </source>
</evidence>
<dbReference type="PANTHER" id="PTHR10015">
    <property type="entry name" value="HEAT SHOCK TRANSCRIPTION FACTOR"/>
    <property type="match status" value="1"/>
</dbReference>
<evidence type="ECO:0000256" key="1">
    <source>
        <dbReference type="ARBA" id="ARBA00004123"/>
    </source>
</evidence>
<dbReference type="SUPFAM" id="SSF46785">
    <property type="entry name" value="Winged helix' DNA-binding domain"/>
    <property type="match status" value="1"/>
</dbReference>
<keyword evidence="4" id="KW-0539">Nucleus</keyword>
<evidence type="ECO:0000313" key="8">
    <source>
        <dbReference type="EMBL" id="KAL2495017.1"/>
    </source>
</evidence>
<evidence type="ECO:0000256" key="5">
    <source>
        <dbReference type="RuleBase" id="RU004020"/>
    </source>
</evidence>
<keyword evidence="2" id="KW-0346">Stress response</keyword>
<evidence type="ECO:0000259" key="7">
    <source>
        <dbReference type="SMART" id="SM00415"/>
    </source>
</evidence>
<dbReference type="GO" id="GO:0005634">
    <property type="term" value="C:nucleus"/>
    <property type="evidence" value="ECO:0007669"/>
    <property type="project" value="UniProtKB-SubCell"/>
</dbReference>
<dbReference type="AlphaFoldDB" id="A0ABD1S2V0"/>
<dbReference type="EMBL" id="JBFOLJ010000011">
    <property type="protein sequence ID" value="KAL2495017.1"/>
    <property type="molecule type" value="Genomic_DNA"/>
</dbReference>
<keyword evidence="9" id="KW-1185">Reference proteome</keyword>